<evidence type="ECO:0000259" key="1">
    <source>
        <dbReference type="PROSITE" id="PS50127"/>
    </source>
</evidence>
<name>A0A1I7YW45_9BILA</name>
<feature type="domain" description="UBC core" evidence="1">
    <location>
        <begin position="1"/>
        <end position="132"/>
    </location>
</feature>
<protein>
    <submittedName>
        <fullName evidence="3">UBIQUITIN_CONJUGAT_2 domain-containing protein</fullName>
    </submittedName>
</protein>
<evidence type="ECO:0000313" key="2">
    <source>
        <dbReference type="Proteomes" id="UP000095287"/>
    </source>
</evidence>
<dbReference type="AlphaFoldDB" id="A0A1I7YW45"/>
<dbReference type="SUPFAM" id="SSF54495">
    <property type="entry name" value="UBC-like"/>
    <property type="match status" value="1"/>
</dbReference>
<proteinExistence type="predicted"/>
<reference evidence="3" key="1">
    <citation type="submission" date="2016-11" db="UniProtKB">
        <authorList>
            <consortium name="WormBaseParasite"/>
        </authorList>
    </citation>
    <scope>IDENTIFICATION</scope>
</reference>
<dbReference type="InterPro" id="IPR000608">
    <property type="entry name" value="UBC"/>
</dbReference>
<dbReference type="GO" id="GO:0032446">
    <property type="term" value="P:protein modification by small protein conjugation"/>
    <property type="evidence" value="ECO:0007669"/>
    <property type="project" value="UniProtKB-ARBA"/>
</dbReference>
<evidence type="ECO:0000313" key="3">
    <source>
        <dbReference type="WBParaSite" id="L893_g20295.t1"/>
    </source>
</evidence>
<dbReference type="WBParaSite" id="L893_g20295.t1">
    <property type="protein sequence ID" value="L893_g20295.t1"/>
    <property type="gene ID" value="L893_g20295"/>
</dbReference>
<dbReference type="InterPro" id="IPR016135">
    <property type="entry name" value="UBQ-conjugating_enzyme/RWD"/>
</dbReference>
<dbReference type="InterPro" id="IPR050113">
    <property type="entry name" value="Ub_conjugating_enzyme"/>
</dbReference>
<dbReference type="Proteomes" id="UP000095287">
    <property type="component" value="Unplaced"/>
</dbReference>
<dbReference type="Gene3D" id="3.10.110.10">
    <property type="entry name" value="Ubiquitin Conjugating Enzyme"/>
    <property type="match status" value="1"/>
</dbReference>
<dbReference type="SMART" id="SM00212">
    <property type="entry name" value="UBCc"/>
    <property type="match status" value="1"/>
</dbReference>
<dbReference type="Pfam" id="PF00179">
    <property type="entry name" value="UQ_con"/>
    <property type="match status" value="1"/>
</dbReference>
<keyword evidence="2" id="KW-1185">Reference proteome</keyword>
<dbReference type="PROSITE" id="PS50127">
    <property type="entry name" value="UBC_2"/>
    <property type="match status" value="1"/>
</dbReference>
<accession>A0A1I7YW45</accession>
<dbReference type="PANTHER" id="PTHR24067">
    <property type="entry name" value="UBIQUITIN-CONJUGATING ENZYME E2"/>
    <property type="match status" value="1"/>
</dbReference>
<organism evidence="2 3">
    <name type="scientific">Steinernema glaseri</name>
    <dbReference type="NCBI Taxonomy" id="37863"/>
    <lineage>
        <taxon>Eukaryota</taxon>
        <taxon>Metazoa</taxon>
        <taxon>Ecdysozoa</taxon>
        <taxon>Nematoda</taxon>
        <taxon>Chromadorea</taxon>
        <taxon>Rhabditida</taxon>
        <taxon>Tylenchina</taxon>
        <taxon>Panagrolaimomorpha</taxon>
        <taxon>Strongyloidoidea</taxon>
        <taxon>Steinernematidae</taxon>
        <taxon>Steinernema</taxon>
    </lineage>
</organism>
<sequence length="136" mass="15480">MPEGVLSVAADPKDVYVWNLVIAPNTDPYKGFFKLRVAIHPEYPFKPPKIFFETPIYHMNVDPKTNQACLHTLQADTWKPSTQMVSVLRSLFYFLSYPQPERSVQPDLSALFLKDPTGYLKAAADFTKEKASTKPE</sequence>